<comment type="similarity">
    <text evidence="1">Belongs to the short-chain dehydrogenases/reductases (SDR) family.</text>
</comment>
<dbReference type="FunFam" id="3.40.50.720:FF:000084">
    <property type="entry name" value="Short-chain dehydrogenase reductase"/>
    <property type="match status" value="1"/>
</dbReference>
<evidence type="ECO:0000256" key="1">
    <source>
        <dbReference type="ARBA" id="ARBA00006484"/>
    </source>
</evidence>
<dbReference type="Proteomes" id="UP000243629">
    <property type="component" value="Unassembled WGS sequence"/>
</dbReference>
<organism evidence="2 3">
    <name type="scientific">Halopseudomonas yangmingensis</name>
    <dbReference type="NCBI Taxonomy" id="1720063"/>
    <lineage>
        <taxon>Bacteria</taxon>
        <taxon>Pseudomonadati</taxon>
        <taxon>Pseudomonadota</taxon>
        <taxon>Gammaproteobacteria</taxon>
        <taxon>Pseudomonadales</taxon>
        <taxon>Pseudomonadaceae</taxon>
        <taxon>Halopseudomonas</taxon>
    </lineage>
</organism>
<dbReference type="InterPro" id="IPR050259">
    <property type="entry name" value="SDR"/>
</dbReference>
<dbReference type="InterPro" id="IPR020904">
    <property type="entry name" value="Sc_DH/Rdtase_CS"/>
</dbReference>
<gene>
    <name evidence="2" type="ORF">SAMN05216217_104141</name>
</gene>
<dbReference type="PRINTS" id="PR00080">
    <property type="entry name" value="SDRFAMILY"/>
</dbReference>
<keyword evidence="3" id="KW-1185">Reference proteome</keyword>
<dbReference type="SUPFAM" id="SSF51735">
    <property type="entry name" value="NAD(P)-binding Rossmann-fold domains"/>
    <property type="match status" value="1"/>
</dbReference>
<protein>
    <submittedName>
        <fullName evidence="2">3-oxoacyl-[acyl-carrier protein] reductase</fullName>
    </submittedName>
</protein>
<dbReference type="PRINTS" id="PR00081">
    <property type="entry name" value="GDHRDH"/>
</dbReference>
<evidence type="ECO:0000313" key="2">
    <source>
        <dbReference type="EMBL" id="SFM38847.1"/>
    </source>
</evidence>
<dbReference type="InterPro" id="IPR036291">
    <property type="entry name" value="NAD(P)-bd_dom_sf"/>
</dbReference>
<name>A0A1I4QFQ6_9GAMM</name>
<dbReference type="CDD" id="cd05233">
    <property type="entry name" value="SDR_c"/>
    <property type="match status" value="1"/>
</dbReference>
<reference evidence="3" key="1">
    <citation type="submission" date="2016-10" db="EMBL/GenBank/DDBJ databases">
        <authorList>
            <person name="Varghese N."/>
            <person name="Submissions S."/>
        </authorList>
    </citation>
    <scope>NUCLEOTIDE SEQUENCE [LARGE SCALE GENOMIC DNA]</scope>
    <source>
        <strain evidence="3">DSM 24213</strain>
    </source>
</reference>
<dbReference type="PANTHER" id="PTHR42879:SF2">
    <property type="entry name" value="3-OXOACYL-[ACYL-CARRIER-PROTEIN] REDUCTASE FABG"/>
    <property type="match status" value="1"/>
</dbReference>
<dbReference type="Gene3D" id="3.40.50.720">
    <property type="entry name" value="NAD(P)-binding Rossmann-like Domain"/>
    <property type="match status" value="1"/>
</dbReference>
<dbReference type="GO" id="GO:0032787">
    <property type="term" value="P:monocarboxylic acid metabolic process"/>
    <property type="evidence" value="ECO:0007669"/>
    <property type="project" value="UniProtKB-ARBA"/>
</dbReference>
<dbReference type="Pfam" id="PF13561">
    <property type="entry name" value="adh_short_C2"/>
    <property type="match status" value="1"/>
</dbReference>
<sequence length="271" mass="28452">MAPAGGWPTDMPHSISDVRGRVALITGAGSAEGIGFATARLLYLAGASVVLTSTTNRIFERQRELDPEGVRCMAHVADLTHPEQVAELVEAVIQRYGRIDILVNNAGMSQTGQETPPAQLFHQIPFAQWQRDIDLNLNTCVHVSQAVLPHMLAAGFGRVVNIASVTGPLVTFPGTAAYSAAKSAMVGLTRAIAHEVAGQGITVNAVAPGWIATRSSAPEELEAARQTPVGRPGTPEEIARVALFLASPGCSYLTGQMLVADGGNSLQEIKG</sequence>
<dbReference type="PANTHER" id="PTHR42879">
    <property type="entry name" value="3-OXOACYL-(ACYL-CARRIER-PROTEIN) REDUCTASE"/>
    <property type="match status" value="1"/>
</dbReference>
<proteinExistence type="inferred from homology"/>
<dbReference type="EMBL" id="FOUI01000004">
    <property type="protein sequence ID" value="SFM38847.1"/>
    <property type="molecule type" value="Genomic_DNA"/>
</dbReference>
<evidence type="ECO:0000313" key="3">
    <source>
        <dbReference type="Proteomes" id="UP000243629"/>
    </source>
</evidence>
<dbReference type="STRING" id="1720063.SAMN05216217_104141"/>
<accession>A0A1I4QFQ6</accession>
<dbReference type="InterPro" id="IPR002347">
    <property type="entry name" value="SDR_fam"/>
</dbReference>
<dbReference type="PROSITE" id="PS00061">
    <property type="entry name" value="ADH_SHORT"/>
    <property type="match status" value="1"/>
</dbReference>
<dbReference type="AlphaFoldDB" id="A0A1I4QFQ6"/>